<name>A0ACB9MGE4_BAUVA</name>
<comment type="caution">
    <text evidence="1">The sequence shown here is derived from an EMBL/GenBank/DDBJ whole genome shotgun (WGS) entry which is preliminary data.</text>
</comment>
<evidence type="ECO:0000313" key="1">
    <source>
        <dbReference type="EMBL" id="KAI4323248.1"/>
    </source>
</evidence>
<accession>A0ACB9MGE4</accession>
<evidence type="ECO:0000313" key="2">
    <source>
        <dbReference type="Proteomes" id="UP000828941"/>
    </source>
</evidence>
<gene>
    <name evidence="1" type="ORF">L6164_022869</name>
</gene>
<reference evidence="1 2" key="1">
    <citation type="journal article" date="2022" name="DNA Res.">
        <title>Chromosomal-level genome assembly of the orchid tree Bauhinia variegata (Leguminosae; Cercidoideae) supports the allotetraploid origin hypothesis of Bauhinia.</title>
        <authorList>
            <person name="Zhong Y."/>
            <person name="Chen Y."/>
            <person name="Zheng D."/>
            <person name="Pang J."/>
            <person name="Liu Y."/>
            <person name="Luo S."/>
            <person name="Meng S."/>
            <person name="Qian L."/>
            <person name="Wei D."/>
            <person name="Dai S."/>
            <person name="Zhou R."/>
        </authorList>
    </citation>
    <scope>NUCLEOTIDE SEQUENCE [LARGE SCALE GENOMIC DNA]</scope>
    <source>
        <strain evidence="1">BV-YZ2020</strain>
    </source>
</reference>
<proteinExistence type="predicted"/>
<sequence length="410" mass="47376">MEWCEGDDRVPPGYKFYPTEQELVSYYLLRKVLGFIDDTVLIPVCDLYGDTNPWDLWEILKESQTFNGSEVYVFTTLKRKSVKDARVTRSVGLGCWSGEDAAKAVYDGQNRGLKIGSRKRFRFEKSGTDHDGGWIMMEYRLENSWLEKIGVDVKDHNIVSDLVICKLKKNTRRQRKSVSVVVASSSSVTDEENDNNGRKRKRGGLQADEVVSENNKRLKEASHNDELKELTESLERDLLAVEYDHYDESNDELKKFTESLGRELLAVEYDHHDESNDELKFFTESIERDLLAVEYDHNDESNDELKKITESLEKELLAMEYDRHDESKGREYKVNSEVIVEEPFFNFGDFGFEGFDSNGIQWDDSSSNMFVDMDWIHNKYPELAAPSTDNFCNLNPQTSTSTTDEVVVIR</sequence>
<organism evidence="1 2">
    <name type="scientific">Bauhinia variegata</name>
    <name type="common">Purple orchid tree</name>
    <name type="synonym">Phanera variegata</name>
    <dbReference type="NCBI Taxonomy" id="167791"/>
    <lineage>
        <taxon>Eukaryota</taxon>
        <taxon>Viridiplantae</taxon>
        <taxon>Streptophyta</taxon>
        <taxon>Embryophyta</taxon>
        <taxon>Tracheophyta</taxon>
        <taxon>Spermatophyta</taxon>
        <taxon>Magnoliopsida</taxon>
        <taxon>eudicotyledons</taxon>
        <taxon>Gunneridae</taxon>
        <taxon>Pentapetalae</taxon>
        <taxon>rosids</taxon>
        <taxon>fabids</taxon>
        <taxon>Fabales</taxon>
        <taxon>Fabaceae</taxon>
        <taxon>Cercidoideae</taxon>
        <taxon>Cercideae</taxon>
        <taxon>Bauhiniinae</taxon>
        <taxon>Bauhinia</taxon>
    </lineage>
</organism>
<protein>
    <submittedName>
        <fullName evidence="1">Uncharacterized protein</fullName>
    </submittedName>
</protein>
<keyword evidence="2" id="KW-1185">Reference proteome</keyword>
<dbReference type="EMBL" id="CM039434">
    <property type="protein sequence ID" value="KAI4323248.1"/>
    <property type="molecule type" value="Genomic_DNA"/>
</dbReference>
<dbReference type="Proteomes" id="UP000828941">
    <property type="component" value="Chromosome 9"/>
</dbReference>